<accession>A0A1H2LN46</accession>
<keyword evidence="13" id="KW-1185">Reference proteome</keyword>
<organism evidence="12 13">
    <name type="scientific">Microlunatus sagamiharensis</name>
    <dbReference type="NCBI Taxonomy" id="546874"/>
    <lineage>
        <taxon>Bacteria</taxon>
        <taxon>Bacillati</taxon>
        <taxon>Actinomycetota</taxon>
        <taxon>Actinomycetes</taxon>
        <taxon>Propionibacteriales</taxon>
        <taxon>Propionibacteriaceae</taxon>
        <taxon>Microlunatus</taxon>
    </lineage>
</organism>
<dbReference type="EMBL" id="LT629799">
    <property type="protein sequence ID" value="SDU82175.1"/>
    <property type="molecule type" value="Genomic_DNA"/>
</dbReference>
<dbReference type="PIRSF" id="PIRSF000484">
    <property type="entry name" value="NAPRT"/>
    <property type="match status" value="1"/>
</dbReference>
<name>A0A1H2LN46_9ACTN</name>
<feature type="domain" description="Nicotinate phosphoribosyltransferase N-terminal" evidence="11">
    <location>
        <begin position="33"/>
        <end position="156"/>
    </location>
</feature>
<evidence type="ECO:0000256" key="1">
    <source>
        <dbReference type="ARBA" id="ARBA00004952"/>
    </source>
</evidence>
<protein>
    <recommendedName>
        <fullName evidence="3 9">Nicotinate phosphoribosyltransferase</fullName>
        <ecNumber evidence="3 9">6.3.4.21</ecNumber>
    </recommendedName>
</protein>
<evidence type="ECO:0000259" key="11">
    <source>
        <dbReference type="Pfam" id="PF17767"/>
    </source>
</evidence>
<keyword evidence="5 9" id="KW-0436">Ligase</keyword>
<keyword evidence="12" id="KW-0328">Glycosyltransferase</keyword>
<keyword evidence="4" id="KW-0597">Phosphoprotein</keyword>
<evidence type="ECO:0000256" key="4">
    <source>
        <dbReference type="ARBA" id="ARBA00022553"/>
    </source>
</evidence>
<dbReference type="GO" id="GO:0034355">
    <property type="term" value="P:NAD+ biosynthetic process via the salvage pathway"/>
    <property type="evidence" value="ECO:0007669"/>
    <property type="project" value="TreeGrafter"/>
</dbReference>
<sequence>MSDGGATTGRPGELQGEARRARFGPREAPTTALLTDQYELTMLRSALQAGTAERHSVFELFGRRLPDGRRYGVVAGVGRALRALRSFRFDEESLTFLTEGGVVDGRTAAWLADFRFRGQVWGYPEGEVYFPGSPLMVVEGSFAECCVLETLLLSIYNHDSAIASAASRMTLAADGRPCVEMGSRRTHELSAVAAARAAYVAGFDATSNLEAGRRYGVPTTGTAAHSFTLLHADEREAFTAQLAALGEGTTLLVDTYDVEPAVRLGVELTQGRLGAVRLDSGDLSALAVRVRALLDSLGATSTRIVVTSDLDEHAIASLSGAPVDSYGVGTALVTGSGHPTSGFVYKLVARAASDAADAPLVPVAKKSQDKVSVGGRKYALRRIDARGVAEAEEIGIGTAPEDDGNDRPLLVPLVRDGEIVGEEPLEAARERHRAARAELPLEARKLSKGEPVIPTRFVGAAAPTANPYATAGGPR</sequence>
<keyword evidence="6 9" id="KW-0662">Pyridine nucleotide biosynthesis</keyword>
<dbReference type="InterPro" id="IPR036068">
    <property type="entry name" value="Nicotinate_pribotase-like_C"/>
</dbReference>
<proteinExistence type="inferred from homology"/>
<dbReference type="InterPro" id="IPR040727">
    <property type="entry name" value="NAPRTase_N"/>
</dbReference>
<dbReference type="UniPathway" id="UPA00253">
    <property type="reaction ID" value="UER00457"/>
</dbReference>
<dbReference type="PANTHER" id="PTHR11098">
    <property type="entry name" value="NICOTINATE PHOSPHORIBOSYLTRANSFERASE"/>
    <property type="match status" value="1"/>
</dbReference>
<dbReference type="AlphaFoldDB" id="A0A1H2LN46"/>
<dbReference type="Gene3D" id="3.20.20.70">
    <property type="entry name" value="Aldolase class I"/>
    <property type="match status" value="1"/>
</dbReference>
<dbReference type="SUPFAM" id="SSF51690">
    <property type="entry name" value="Nicotinate/Quinolinate PRTase C-terminal domain-like"/>
    <property type="match status" value="1"/>
</dbReference>
<dbReference type="PANTHER" id="PTHR11098:SF8">
    <property type="entry name" value="NICOTINATE PHOSPHORIBOSYLTRANSFERASE PNCB1"/>
    <property type="match status" value="1"/>
</dbReference>
<reference evidence="13" key="1">
    <citation type="submission" date="2016-10" db="EMBL/GenBank/DDBJ databases">
        <authorList>
            <person name="Varghese N."/>
            <person name="Submissions S."/>
        </authorList>
    </citation>
    <scope>NUCLEOTIDE SEQUENCE [LARGE SCALE GENOMIC DNA]</scope>
    <source>
        <strain evidence="13">DSM 21743</strain>
    </source>
</reference>
<evidence type="ECO:0000256" key="8">
    <source>
        <dbReference type="ARBA" id="ARBA00048668"/>
    </source>
</evidence>
<gene>
    <name evidence="12" type="ORF">SAMN04488544_0498</name>
</gene>
<comment type="pathway">
    <text evidence="1 9">Cofactor biosynthesis; NAD(+) biosynthesis; nicotinate D-ribonucleotide from nicotinate: step 1/1.</text>
</comment>
<dbReference type="InterPro" id="IPR007229">
    <property type="entry name" value="Nic_PRibTrfase-Fam"/>
</dbReference>
<dbReference type="Proteomes" id="UP000198825">
    <property type="component" value="Chromosome I"/>
</dbReference>
<evidence type="ECO:0000256" key="10">
    <source>
        <dbReference type="SAM" id="MobiDB-lite"/>
    </source>
</evidence>
<evidence type="ECO:0000256" key="6">
    <source>
        <dbReference type="ARBA" id="ARBA00022642"/>
    </source>
</evidence>
<dbReference type="EC" id="6.3.4.21" evidence="3 9"/>
<comment type="catalytic activity">
    <reaction evidence="8 9">
        <text>5-phospho-alpha-D-ribose 1-diphosphate + nicotinate + ATP + H2O = nicotinate beta-D-ribonucleotide + ADP + phosphate + diphosphate</text>
        <dbReference type="Rhea" id="RHEA:36163"/>
        <dbReference type="ChEBI" id="CHEBI:15377"/>
        <dbReference type="ChEBI" id="CHEBI:30616"/>
        <dbReference type="ChEBI" id="CHEBI:32544"/>
        <dbReference type="ChEBI" id="CHEBI:33019"/>
        <dbReference type="ChEBI" id="CHEBI:43474"/>
        <dbReference type="ChEBI" id="CHEBI:57502"/>
        <dbReference type="ChEBI" id="CHEBI:58017"/>
        <dbReference type="ChEBI" id="CHEBI:456216"/>
        <dbReference type="EC" id="6.3.4.21"/>
    </reaction>
</comment>
<feature type="region of interest" description="Disordered" evidence="10">
    <location>
        <begin position="1"/>
        <end position="26"/>
    </location>
</feature>
<comment type="PTM">
    <text evidence="9">Transiently phosphorylated on a His residue during the reaction cycle. Phosphorylation strongly increases the affinity for substrates and increases the rate of nicotinate D-ribonucleotide production. Dephosphorylation regenerates the low-affinity form of the enzyme, leading to product release.</text>
</comment>
<dbReference type="NCBIfam" id="TIGR01513">
    <property type="entry name" value="NAPRTase_put"/>
    <property type="match status" value="1"/>
</dbReference>
<dbReference type="InterPro" id="IPR013785">
    <property type="entry name" value="Aldolase_TIM"/>
</dbReference>
<comment type="function">
    <text evidence="9">Catalyzes the first step in the biosynthesis of NAD from nicotinic acid, the ATP-dependent synthesis of beta-nicotinate D-ribonucleotide from nicotinate and 5-phospho-D-ribose 1-phosphate.</text>
</comment>
<evidence type="ECO:0000256" key="2">
    <source>
        <dbReference type="ARBA" id="ARBA00010897"/>
    </source>
</evidence>
<dbReference type="GO" id="GO:0005829">
    <property type="term" value="C:cytosol"/>
    <property type="evidence" value="ECO:0007669"/>
    <property type="project" value="TreeGrafter"/>
</dbReference>
<dbReference type="GO" id="GO:0016757">
    <property type="term" value="F:glycosyltransferase activity"/>
    <property type="evidence" value="ECO:0007669"/>
    <property type="project" value="UniProtKB-KW"/>
</dbReference>
<evidence type="ECO:0000256" key="3">
    <source>
        <dbReference type="ARBA" id="ARBA00013236"/>
    </source>
</evidence>
<comment type="similarity">
    <text evidence="2 9">Belongs to the NAPRTase family.</text>
</comment>
<dbReference type="STRING" id="546874.SAMN04488544_0498"/>
<dbReference type="NCBIfam" id="NF009131">
    <property type="entry name" value="PRK12484.1"/>
    <property type="match status" value="1"/>
</dbReference>
<evidence type="ECO:0000256" key="9">
    <source>
        <dbReference type="RuleBase" id="RU365100"/>
    </source>
</evidence>
<evidence type="ECO:0000256" key="7">
    <source>
        <dbReference type="ARBA" id="ARBA00022679"/>
    </source>
</evidence>
<dbReference type="SUPFAM" id="SSF54675">
    <property type="entry name" value="Nicotinate/Quinolinate PRTase N-terminal domain-like"/>
    <property type="match status" value="1"/>
</dbReference>
<keyword evidence="7 9" id="KW-0808">Transferase</keyword>
<dbReference type="Gene3D" id="3.20.140.10">
    <property type="entry name" value="nicotinate phosphoribosyltransferase"/>
    <property type="match status" value="1"/>
</dbReference>
<evidence type="ECO:0000256" key="5">
    <source>
        <dbReference type="ARBA" id="ARBA00022598"/>
    </source>
</evidence>
<dbReference type="GO" id="GO:0004516">
    <property type="term" value="F:nicotinate phosphoribosyltransferase activity"/>
    <property type="evidence" value="ECO:0007669"/>
    <property type="project" value="UniProtKB-UniRule"/>
</dbReference>
<dbReference type="InterPro" id="IPR006405">
    <property type="entry name" value="Nic_PRibTrfase_pncB"/>
</dbReference>
<evidence type="ECO:0000313" key="12">
    <source>
        <dbReference type="EMBL" id="SDU82175.1"/>
    </source>
</evidence>
<dbReference type="NCBIfam" id="NF006698">
    <property type="entry name" value="PRK09243.1-5"/>
    <property type="match status" value="1"/>
</dbReference>
<evidence type="ECO:0000313" key="13">
    <source>
        <dbReference type="Proteomes" id="UP000198825"/>
    </source>
</evidence>
<dbReference type="Pfam" id="PF17767">
    <property type="entry name" value="NAPRTase_N"/>
    <property type="match status" value="1"/>
</dbReference>